<dbReference type="SUPFAM" id="SSF103473">
    <property type="entry name" value="MFS general substrate transporter"/>
    <property type="match status" value="1"/>
</dbReference>
<evidence type="ECO:0000256" key="3">
    <source>
        <dbReference type="ARBA" id="ARBA00022692"/>
    </source>
</evidence>
<dbReference type="GO" id="GO:0022857">
    <property type="term" value="F:transmembrane transporter activity"/>
    <property type="evidence" value="ECO:0007669"/>
    <property type="project" value="InterPro"/>
</dbReference>
<accession>A0A8U0HQJ2</accession>
<evidence type="ECO:0000256" key="5">
    <source>
        <dbReference type="ARBA" id="ARBA00023136"/>
    </source>
</evidence>
<sequence length="410" mass="42528">MSRGRVFASMCTMVFLVNLGRVVFAPLLEPLSAAFALSASTAGLIATLAWLGSATPRIPTGYLLTRVERHKVVLGTGAVLAGSAAFIAFANSVVMLAVGAFLMGVASGAYFIAANPLISELYPERVGRTLGIHGTASQLAAVAAPLFVGAVLTVGFWRGVFGSVPFAPWRGVFVIVAVVAAAATAGFYWTAKRTEMPAAGSEDRALVAAARNQWPIIVSGVAILGMAGFAWNGLFNFYIKYVTATKGIDAGTANTLLTVVFAAGVPAFWVTGRLADRLPHVPLMLSILGGFIACLFALTAVQGLVALAVVTAILGYVIHSLFPALDTYLLDSLPDENRASAYSVYSGSMMIVQATGSVAVGTLVDMGFAYDTVFRTFGGALVAVLVVLVVLYATDSLPTGGRDPSVARGD</sequence>
<name>A0A8U0HQJ2_9EURY</name>
<feature type="transmembrane region" description="Helical" evidence="6">
    <location>
        <begin position="7"/>
        <end position="27"/>
    </location>
</feature>
<keyword evidence="3 6" id="KW-0812">Transmembrane</keyword>
<dbReference type="PROSITE" id="PS50850">
    <property type="entry name" value="MFS"/>
    <property type="match status" value="1"/>
</dbReference>
<dbReference type="Pfam" id="PF07690">
    <property type="entry name" value="MFS_1"/>
    <property type="match status" value="1"/>
</dbReference>
<dbReference type="InterPro" id="IPR036259">
    <property type="entry name" value="MFS_trans_sf"/>
</dbReference>
<dbReference type="PANTHER" id="PTHR43124">
    <property type="entry name" value="PURINE EFFLUX PUMP PBUE"/>
    <property type="match status" value="1"/>
</dbReference>
<feature type="transmembrane region" description="Helical" evidence="6">
    <location>
        <begin position="139"/>
        <end position="157"/>
    </location>
</feature>
<gene>
    <name evidence="8" type="ORF">M0R89_12200</name>
</gene>
<feature type="transmembrane region" description="Helical" evidence="6">
    <location>
        <begin position="212"/>
        <end position="231"/>
    </location>
</feature>
<dbReference type="KEGG" id="halx:M0R89_12200"/>
<feature type="transmembrane region" description="Helical" evidence="6">
    <location>
        <begin position="376"/>
        <end position="394"/>
    </location>
</feature>
<evidence type="ECO:0000256" key="6">
    <source>
        <dbReference type="SAM" id="Phobius"/>
    </source>
</evidence>
<evidence type="ECO:0000313" key="8">
    <source>
        <dbReference type="EMBL" id="UPV73305.1"/>
    </source>
</evidence>
<feature type="transmembrane region" description="Helical" evidence="6">
    <location>
        <begin position="342"/>
        <end position="364"/>
    </location>
</feature>
<dbReference type="PANTHER" id="PTHR43124:SF3">
    <property type="entry name" value="CHLORAMPHENICOL EFFLUX PUMP RV0191"/>
    <property type="match status" value="1"/>
</dbReference>
<dbReference type="EMBL" id="CP096659">
    <property type="protein sequence ID" value="UPV73305.1"/>
    <property type="molecule type" value="Genomic_DNA"/>
</dbReference>
<dbReference type="InterPro" id="IPR050189">
    <property type="entry name" value="MFS_Efflux_Transporters"/>
</dbReference>
<dbReference type="GO" id="GO:0005886">
    <property type="term" value="C:plasma membrane"/>
    <property type="evidence" value="ECO:0007669"/>
    <property type="project" value="UniProtKB-SubCell"/>
</dbReference>
<comment type="subcellular location">
    <subcellularLocation>
        <location evidence="1">Cell membrane</location>
        <topology evidence="1">Multi-pass membrane protein</topology>
    </subcellularLocation>
</comment>
<feature type="transmembrane region" description="Helical" evidence="6">
    <location>
        <begin position="33"/>
        <end position="51"/>
    </location>
</feature>
<feature type="transmembrane region" description="Helical" evidence="6">
    <location>
        <begin position="251"/>
        <end position="271"/>
    </location>
</feature>
<evidence type="ECO:0000256" key="1">
    <source>
        <dbReference type="ARBA" id="ARBA00004651"/>
    </source>
</evidence>
<reference evidence="8 9" key="1">
    <citation type="submission" date="2022-04" db="EMBL/GenBank/DDBJ databases">
        <title>Diverse halophilic archaea isolated from saline environments.</title>
        <authorList>
            <person name="Cui H.-L."/>
        </authorList>
    </citation>
    <scope>NUCLEOTIDE SEQUENCE [LARGE SCALE GENOMIC DNA]</scope>
    <source>
        <strain evidence="8 9">XZYJT49</strain>
    </source>
</reference>
<evidence type="ECO:0000313" key="9">
    <source>
        <dbReference type="Proteomes" id="UP000830729"/>
    </source>
</evidence>
<dbReference type="Gene3D" id="1.20.1250.20">
    <property type="entry name" value="MFS general substrate transporter like domains"/>
    <property type="match status" value="2"/>
</dbReference>
<protein>
    <submittedName>
        <fullName evidence="8">MFS transporter</fullName>
    </submittedName>
</protein>
<dbReference type="Proteomes" id="UP000830729">
    <property type="component" value="Chromosome"/>
</dbReference>
<proteinExistence type="predicted"/>
<feature type="transmembrane region" description="Helical" evidence="6">
    <location>
        <begin position="169"/>
        <end position="191"/>
    </location>
</feature>
<keyword evidence="4 6" id="KW-1133">Transmembrane helix</keyword>
<evidence type="ECO:0000259" key="7">
    <source>
        <dbReference type="PROSITE" id="PS50850"/>
    </source>
</evidence>
<organism evidence="8 9">
    <name type="scientific">Halorussus limi</name>
    <dbReference type="NCBI Taxonomy" id="2938695"/>
    <lineage>
        <taxon>Archaea</taxon>
        <taxon>Methanobacteriati</taxon>
        <taxon>Methanobacteriota</taxon>
        <taxon>Stenosarchaea group</taxon>
        <taxon>Halobacteria</taxon>
        <taxon>Halobacteriales</taxon>
        <taxon>Haladaptataceae</taxon>
        <taxon>Halorussus</taxon>
    </lineage>
</organism>
<keyword evidence="2" id="KW-1003">Cell membrane</keyword>
<evidence type="ECO:0000256" key="2">
    <source>
        <dbReference type="ARBA" id="ARBA00022475"/>
    </source>
</evidence>
<feature type="domain" description="Major facilitator superfamily (MFS) profile" evidence="7">
    <location>
        <begin position="6"/>
        <end position="396"/>
    </location>
</feature>
<feature type="transmembrane region" description="Helical" evidence="6">
    <location>
        <begin position="72"/>
        <end position="90"/>
    </location>
</feature>
<keyword evidence="5 6" id="KW-0472">Membrane</keyword>
<dbReference type="InterPro" id="IPR020846">
    <property type="entry name" value="MFS_dom"/>
</dbReference>
<evidence type="ECO:0000256" key="4">
    <source>
        <dbReference type="ARBA" id="ARBA00022989"/>
    </source>
</evidence>
<dbReference type="InterPro" id="IPR011701">
    <property type="entry name" value="MFS"/>
</dbReference>
<feature type="transmembrane region" description="Helical" evidence="6">
    <location>
        <begin position="96"/>
        <end position="118"/>
    </location>
</feature>
<feature type="transmembrane region" description="Helical" evidence="6">
    <location>
        <begin position="283"/>
        <end position="301"/>
    </location>
</feature>
<keyword evidence="9" id="KW-1185">Reference proteome</keyword>
<dbReference type="AlphaFoldDB" id="A0A8U0HQJ2"/>